<evidence type="ECO:0000313" key="1">
    <source>
        <dbReference type="EMBL" id="ROL42146.1"/>
    </source>
</evidence>
<accession>A0A3N0Y7F6</accession>
<comment type="caution">
    <text evidence="1">The sequence shown here is derived from an EMBL/GenBank/DDBJ whole genome shotgun (WGS) entry which is preliminary data.</text>
</comment>
<keyword evidence="2" id="KW-1185">Reference proteome</keyword>
<sequence>MAHGGWRNRPSEHEPHPSLAGLALCSALWLKQMLQYTDLLFRNSVLSLTARDPITASHSCSCSRPRVDRRRMEGRGAHRICPTPTEEFWKAPLSEREVHVSCEMNASSCLTSPSAPPPKLTSAYTQQESKFRLRF</sequence>
<proteinExistence type="predicted"/>
<evidence type="ECO:0000313" key="2">
    <source>
        <dbReference type="Proteomes" id="UP000281406"/>
    </source>
</evidence>
<dbReference type="Proteomes" id="UP000281406">
    <property type="component" value="Unassembled WGS sequence"/>
</dbReference>
<name>A0A3N0Y7F6_ANAGA</name>
<gene>
    <name evidence="1" type="ORF">DPX16_1331</name>
</gene>
<reference evidence="1 2" key="1">
    <citation type="submission" date="2018-10" db="EMBL/GenBank/DDBJ databases">
        <title>Genome assembly for a Yunnan-Guizhou Plateau 3E fish, Anabarilius grahami (Regan), and its evolutionary and genetic applications.</title>
        <authorList>
            <person name="Jiang W."/>
        </authorList>
    </citation>
    <scope>NUCLEOTIDE SEQUENCE [LARGE SCALE GENOMIC DNA]</scope>
    <source>
        <strain evidence="1">AG-KIZ</strain>
        <tissue evidence="1">Muscle</tissue>
    </source>
</reference>
<dbReference type="AlphaFoldDB" id="A0A3N0Y7F6"/>
<organism evidence="1 2">
    <name type="scientific">Anabarilius grahami</name>
    <name type="common">Kanglang fish</name>
    <name type="synonym">Barilius grahami</name>
    <dbReference type="NCBI Taxonomy" id="495550"/>
    <lineage>
        <taxon>Eukaryota</taxon>
        <taxon>Metazoa</taxon>
        <taxon>Chordata</taxon>
        <taxon>Craniata</taxon>
        <taxon>Vertebrata</taxon>
        <taxon>Euteleostomi</taxon>
        <taxon>Actinopterygii</taxon>
        <taxon>Neopterygii</taxon>
        <taxon>Teleostei</taxon>
        <taxon>Ostariophysi</taxon>
        <taxon>Cypriniformes</taxon>
        <taxon>Xenocyprididae</taxon>
        <taxon>Xenocypridinae</taxon>
        <taxon>Xenocypridinae incertae sedis</taxon>
        <taxon>Anabarilius</taxon>
    </lineage>
</organism>
<dbReference type="EMBL" id="RJVU01050255">
    <property type="protein sequence ID" value="ROL42146.1"/>
    <property type="molecule type" value="Genomic_DNA"/>
</dbReference>
<protein>
    <submittedName>
        <fullName evidence="1">Uncharacterized protein</fullName>
    </submittedName>
</protein>